<comment type="caution">
    <text evidence="2">The sequence shown here is derived from an EMBL/GenBank/DDBJ whole genome shotgun (WGS) entry which is preliminary data.</text>
</comment>
<keyword evidence="1" id="KW-0812">Transmembrane</keyword>
<protein>
    <submittedName>
        <fullName evidence="2">Uncharacterized protein</fullName>
    </submittedName>
</protein>
<gene>
    <name evidence="2" type="ORF">DCAF_LOCUS173</name>
</gene>
<reference evidence="2 3" key="1">
    <citation type="submission" date="2024-01" db="EMBL/GenBank/DDBJ databases">
        <authorList>
            <person name="Waweru B."/>
        </authorList>
    </citation>
    <scope>NUCLEOTIDE SEQUENCE [LARGE SCALE GENOMIC DNA]</scope>
</reference>
<keyword evidence="1" id="KW-0472">Membrane</keyword>
<keyword evidence="1" id="KW-1133">Transmembrane helix</keyword>
<evidence type="ECO:0000256" key="1">
    <source>
        <dbReference type="SAM" id="Phobius"/>
    </source>
</evidence>
<dbReference type="AlphaFoldDB" id="A0AAV1QNW1"/>
<proteinExistence type="predicted"/>
<name>A0AAV1QNW1_9ROSI</name>
<evidence type="ECO:0000313" key="2">
    <source>
        <dbReference type="EMBL" id="CAK7322563.1"/>
    </source>
</evidence>
<feature type="transmembrane region" description="Helical" evidence="1">
    <location>
        <begin position="20"/>
        <end position="39"/>
    </location>
</feature>
<organism evidence="2 3">
    <name type="scientific">Dovyalis caffra</name>
    <dbReference type="NCBI Taxonomy" id="77055"/>
    <lineage>
        <taxon>Eukaryota</taxon>
        <taxon>Viridiplantae</taxon>
        <taxon>Streptophyta</taxon>
        <taxon>Embryophyta</taxon>
        <taxon>Tracheophyta</taxon>
        <taxon>Spermatophyta</taxon>
        <taxon>Magnoliopsida</taxon>
        <taxon>eudicotyledons</taxon>
        <taxon>Gunneridae</taxon>
        <taxon>Pentapetalae</taxon>
        <taxon>rosids</taxon>
        <taxon>fabids</taxon>
        <taxon>Malpighiales</taxon>
        <taxon>Salicaceae</taxon>
        <taxon>Flacourtieae</taxon>
        <taxon>Dovyalis</taxon>
    </lineage>
</organism>
<accession>A0AAV1QNW1</accession>
<sequence length="121" mass="13170">MTSILEVIVEFLRLGRLGKAISDFFISILWSGLGGGSLVTMEVLAKRDKVGVSGCWRLVMSSGNGGKDIGGDIEATWLWVTRGLRRRASSFSGVKEAAVVREAGVWLAHKSTHKVFDESFL</sequence>
<dbReference type="EMBL" id="CAWUPB010000026">
    <property type="protein sequence ID" value="CAK7322563.1"/>
    <property type="molecule type" value="Genomic_DNA"/>
</dbReference>
<keyword evidence="3" id="KW-1185">Reference proteome</keyword>
<dbReference type="Proteomes" id="UP001314170">
    <property type="component" value="Unassembled WGS sequence"/>
</dbReference>
<evidence type="ECO:0000313" key="3">
    <source>
        <dbReference type="Proteomes" id="UP001314170"/>
    </source>
</evidence>